<reference evidence="1" key="1">
    <citation type="thesis" date="2020" institute="ProQuest LLC" country="789 East Eisenhower Parkway, Ann Arbor, MI, USA">
        <title>Comparative Genomics and Chromosome Evolution.</title>
        <authorList>
            <person name="Mudd A.B."/>
        </authorList>
    </citation>
    <scope>NUCLEOTIDE SEQUENCE</scope>
    <source>
        <strain evidence="1">HN-11 Male</strain>
        <tissue evidence="1">Kidney and liver</tissue>
    </source>
</reference>
<organism evidence="1 2">
    <name type="scientific">Eleutherodactylus coqui</name>
    <name type="common">Puerto Rican coqui</name>
    <dbReference type="NCBI Taxonomy" id="57060"/>
    <lineage>
        <taxon>Eukaryota</taxon>
        <taxon>Metazoa</taxon>
        <taxon>Chordata</taxon>
        <taxon>Craniata</taxon>
        <taxon>Vertebrata</taxon>
        <taxon>Euteleostomi</taxon>
        <taxon>Amphibia</taxon>
        <taxon>Batrachia</taxon>
        <taxon>Anura</taxon>
        <taxon>Neobatrachia</taxon>
        <taxon>Hyloidea</taxon>
        <taxon>Eleutherodactylidae</taxon>
        <taxon>Eleutherodactylinae</taxon>
        <taxon>Eleutherodactylus</taxon>
        <taxon>Eleutherodactylus</taxon>
    </lineage>
</organism>
<keyword evidence="2" id="KW-1185">Reference proteome</keyword>
<comment type="caution">
    <text evidence="1">The sequence shown here is derived from an EMBL/GenBank/DDBJ whole genome shotgun (WGS) entry which is preliminary data.</text>
</comment>
<proteinExistence type="predicted"/>
<gene>
    <name evidence="1" type="ORF">GDO78_013432</name>
</gene>
<dbReference type="AlphaFoldDB" id="A0A8J6F1C7"/>
<sequence>MEGLLPFPLCSPVSSFAAPAGVRCFCMPASPSSPAVSLERVVKKAVSRCGPVFVFLRAAICVRPFAFTFSSSSLFFCSLVSLLIAGTCGDLKSAAAPVSI</sequence>
<dbReference type="Proteomes" id="UP000770717">
    <property type="component" value="Unassembled WGS sequence"/>
</dbReference>
<protein>
    <submittedName>
        <fullName evidence="1">Uncharacterized protein</fullName>
    </submittedName>
</protein>
<accession>A0A8J6F1C7</accession>
<evidence type="ECO:0000313" key="2">
    <source>
        <dbReference type="Proteomes" id="UP000770717"/>
    </source>
</evidence>
<dbReference type="EMBL" id="WNTK01000009">
    <property type="protein sequence ID" value="KAG9478409.1"/>
    <property type="molecule type" value="Genomic_DNA"/>
</dbReference>
<evidence type="ECO:0000313" key="1">
    <source>
        <dbReference type="EMBL" id="KAG9478409.1"/>
    </source>
</evidence>
<name>A0A8J6F1C7_ELECQ</name>